<evidence type="ECO:0000313" key="4">
    <source>
        <dbReference type="Proteomes" id="UP001642260"/>
    </source>
</evidence>
<feature type="region of interest" description="Disordered" evidence="1">
    <location>
        <begin position="53"/>
        <end position="78"/>
    </location>
</feature>
<reference evidence="3 4" key="1">
    <citation type="submission" date="2022-03" db="EMBL/GenBank/DDBJ databases">
        <authorList>
            <person name="Macdonald S."/>
            <person name="Ahmed S."/>
            <person name="Newling K."/>
        </authorList>
    </citation>
    <scope>NUCLEOTIDE SEQUENCE [LARGE SCALE GENOMIC DNA]</scope>
</reference>
<dbReference type="EMBL" id="CAKOAT010581820">
    <property type="protein sequence ID" value="CAH8383272.1"/>
    <property type="molecule type" value="Genomic_DNA"/>
</dbReference>
<evidence type="ECO:0000259" key="2">
    <source>
        <dbReference type="Pfam" id="PF16486"/>
    </source>
</evidence>
<feature type="domain" description="Protein argonaute N-terminal" evidence="2">
    <location>
        <begin position="22"/>
        <end position="98"/>
    </location>
</feature>
<feature type="compositionally biased region" description="Basic and acidic residues" evidence="1">
    <location>
        <begin position="53"/>
        <end position="74"/>
    </location>
</feature>
<keyword evidence="4" id="KW-1185">Reference proteome</keyword>
<name>A0ABC8LIC7_ERUVS</name>
<dbReference type="Proteomes" id="UP001642260">
    <property type="component" value="Unassembled WGS sequence"/>
</dbReference>
<sequence>MASSSTGPRQMARIEKDTKENKINLLTNHFKVNFTNTKSQDFFQYNVDITYEDKNPVEGKDKDPVEGKDKKTPVEGKGISRKILAKVQQTKQTELGSKMTNSCLGSKVS</sequence>
<accession>A0ABC8LIC7</accession>
<protein>
    <recommendedName>
        <fullName evidence="2">Protein argonaute N-terminal domain-containing protein</fullName>
    </recommendedName>
</protein>
<evidence type="ECO:0000256" key="1">
    <source>
        <dbReference type="SAM" id="MobiDB-lite"/>
    </source>
</evidence>
<evidence type="ECO:0000313" key="3">
    <source>
        <dbReference type="EMBL" id="CAH8383272.1"/>
    </source>
</evidence>
<feature type="region of interest" description="Disordered" evidence="1">
    <location>
        <begin position="90"/>
        <end position="109"/>
    </location>
</feature>
<dbReference type="AlphaFoldDB" id="A0ABC8LIC7"/>
<comment type="caution">
    <text evidence="3">The sequence shown here is derived from an EMBL/GenBank/DDBJ whole genome shotgun (WGS) entry which is preliminary data.</text>
</comment>
<dbReference type="InterPro" id="IPR032474">
    <property type="entry name" value="Argonaute_N"/>
</dbReference>
<organism evidence="3 4">
    <name type="scientific">Eruca vesicaria subsp. sativa</name>
    <name type="common">Garden rocket</name>
    <name type="synonym">Eruca sativa</name>
    <dbReference type="NCBI Taxonomy" id="29727"/>
    <lineage>
        <taxon>Eukaryota</taxon>
        <taxon>Viridiplantae</taxon>
        <taxon>Streptophyta</taxon>
        <taxon>Embryophyta</taxon>
        <taxon>Tracheophyta</taxon>
        <taxon>Spermatophyta</taxon>
        <taxon>Magnoliopsida</taxon>
        <taxon>eudicotyledons</taxon>
        <taxon>Gunneridae</taxon>
        <taxon>Pentapetalae</taxon>
        <taxon>rosids</taxon>
        <taxon>malvids</taxon>
        <taxon>Brassicales</taxon>
        <taxon>Brassicaceae</taxon>
        <taxon>Brassiceae</taxon>
        <taxon>Eruca</taxon>
    </lineage>
</organism>
<gene>
    <name evidence="3" type="ORF">ERUC_LOCUS35755</name>
</gene>
<proteinExistence type="predicted"/>
<dbReference type="Pfam" id="PF16486">
    <property type="entry name" value="ArgoN"/>
    <property type="match status" value="1"/>
</dbReference>